<organism evidence="2 3">
    <name type="scientific">Haloferax profundi</name>
    <dbReference type="NCBI Taxonomy" id="1544718"/>
    <lineage>
        <taxon>Archaea</taxon>
        <taxon>Methanobacteriati</taxon>
        <taxon>Methanobacteriota</taxon>
        <taxon>Stenosarchaea group</taxon>
        <taxon>Halobacteria</taxon>
        <taxon>Halobacteriales</taxon>
        <taxon>Haloferacaceae</taxon>
        <taxon>Haloferax</taxon>
    </lineage>
</organism>
<evidence type="ECO:0000259" key="1">
    <source>
        <dbReference type="Pfam" id="PF01370"/>
    </source>
</evidence>
<dbReference type="InterPro" id="IPR036291">
    <property type="entry name" value="NAD(P)-bd_dom_sf"/>
</dbReference>
<dbReference type="RefSeq" id="WP_058572430.1">
    <property type="nucleotide sequence ID" value="NZ_LOPV01000212.1"/>
</dbReference>
<dbReference type="EMBL" id="LOPV01000212">
    <property type="protein sequence ID" value="KTG26871.1"/>
    <property type="molecule type" value="Genomic_DNA"/>
</dbReference>
<dbReference type="Gene3D" id="3.40.50.720">
    <property type="entry name" value="NAD(P)-binding Rossmann-like Domain"/>
    <property type="match status" value="1"/>
</dbReference>
<name>A0A0W1SMB6_9EURY</name>
<comment type="caution">
    <text evidence="2">The sequence shown here is derived from an EMBL/GenBank/DDBJ whole genome shotgun (WGS) entry which is preliminary data.</text>
</comment>
<dbReference type="SUPFAM" id="SSF51735">
    <property type="entry name" value="NAD(P)-binding Rossmann-fold domains"/>
    <property type="match status" value="1"/>
</dbReference>
<dbReference type="AlphaFoldDB" id="A0A0W1SMB6"/>
<evidence type="ECO:0000313" key="3">
    <source>
        <dbReference type="Proteomes" id="UP000053157"/>
    </source>
</evidence>
<dbReference type="Gene3D" id="3.90.25.10">
    <property type="entry name" value="UDP-galactose 4-epimerase, domain 1"/>
    <property type="match status" value="1"/>
</dbReference>
<dbReference type="Proteomes" id="UP000053157">
    <property type="component" value="Unassembled WGS sequence"/>
</dbReference>
<sequence length="314" mass="33950">MNAPISDQTVLVTGGAGFIGSHLVDALHQTNEVRVLDDFSSGHRDNLPSDVTLVEGTILDEHAVRSATEGVDIIFHEAAVVDVGASVERPLETHGVNCTGGLTILDRARDEDARVVVASSAAVYGQPNHVPVTEDDPLRPTSPYGLQKLALDRYATMYHDLYGLETVALRYFNVYGRRGEASQYSGVIDVFVRRSLEGDPLVIFGDGTQTRDFVHVDDVVQANLLAATTDNVGTAYNVGTGDSVSIRDLASTISELTERPTSVQFEPAQPGDIAESEADITRARRDLGFEPTVSLRDGLGKIVNERKKRPTGYE</sequence>
<dbReference type="InterPro" id="IPR001509">
    <property type="entry name" value="Epimerase_deHydtase"/>
</dbReference>
<dbReference type="OrthoDB" id="4907at2157"/>
<evidence type="ECO:0000313" key="2">
    <source>
        <dbReference type="EMBL" id="KTG26871.1"/>
    </source>
</evidence>
<dbReference type="InterPro" id="IPR050177">
    <property type="entry name" value="Lipid_A_modif_metabolic_enz"/>
</dbReference>
<feature type="domain" description="NAD-dependent epimerase/dehydratase" evidence="1">
    <location>
        <begin position="10"/>
        <end position="239"/>
    </location>
</feature>
<dbReference type="PRINTS" id="PR01713">
    <property type="entry name" value="NUCEPIMERASE"/>
</dbReference>
<proteinExistence type="predicted"/>
<keyword evidence="3" id="KW-1185">Reference proteome</keyword>
<dbReference type="PANTHER" id="PTHR43245">
    <property type="entry name" value="BIFUNCTIONAL POLYMYXIN RESISTANCE PROTEIN ARNA"/>
    <property type="match status" value="1"/>
</dbReference>
<gene>
    <name evidence="2" type="ORF">AUR66_15710</name>
</gene>
<protein>
    <submittedName>
        <fullName evidence="2">UDP-glucose 4-epimerase</fullName>
    </submittedName>
</protein>
<dbReference type="PANTHER" id="PTHR43245:SF13">
    <property type="entry name" value="UDP-D-APIOSE_UDP-D-XYLOSE SYNTHASE 2"/>
    <property type="match status" value="1"/>
</dbReference>
<reference evidence="2 3" key="1">
    <citation type="submission" date="2015-12" db="EMBL/GenBank/DDBJ databases">
        <title>Haloferax profundi sp. nov. isolated from the Discovery deep brine-seawater interface in the Red Sea.</title>
        <authorList>
            <person name="Zhang G."/>
            <person name="Stingl U."/>
            <person name="Rashid M."/>
        </authorList>
    </citation>
    <scope>NUCLEOTIDE SEQUENCE [LARGE SCALE GENOMIC DNA]</scope>
    <source>
        <strain evidence="2 3">SB29</strain>
    </source>
</reference>
<accession>A0A0W1SMB6</accession>
<dbReference type="Pfam" id="PF01370">
    <property type="entry name" value="Epimerase"/>
    <property type="match status" value="1"/>
</dbReference>